<dbReference type="RefSeq" id="WP_309940537.1">
    <property type="nucleotide sequence ID" value="NZ_AP025306.1"/>
</dbReference>
<dbReference type="PANTHER" id="PTHR43427">
    <property type="entry name" value="CHLORIDE CHANNEL PROTEIN CLC-E"/>
    <property type="match status" value="1"/>
</dbReference>
<gene>
    <name evidence="6" type="ORF">HNQ88_003604</name>
</gene>
<evidence type="ECO:0000256" key="4">
    <source>
        <dbReference type="ARBA" id="ARBA00023136"/>
    </source>
</evidence>
<dbReference type="PANTHER" id="PTHR43427:SF12">
    <property type="entry name" value="CHLORIDE TRANSPORTER"/>
    <property type="match status" value="1"/>
</dbReference>
<accession>A0AAE3XPX0</accession>
<dbReference type="InterPro" id="IPR014743">
    <property type="entry name" value="Cl-channel_core"/>
</dbReference>
<protein>
    <submittedName>
        <fullName evidence="6">H+/Cl- antiporter ClcA</fullName>
    </submittedName>
</protein>
<feature type="transmembrane region" description="Helical" evidence="5">
    <location>
        <begin position="223"/>
        <end position="241"/>
    </location>
</feature>
<feature type="transmembrane region" description="Helical" evidence="5">
    <location>
        <begin position="55"/>
        <end position="74"/>
    </location>
</feature>
<feature type="transmembrane region" description="Helical" evidence="5">
    <location>
        <begin position="302"/>
        <end position="320"/>
    </location>
</feature>
<dbReference type="AlphaFoldDB" id="A0AAE3XPX0"/>
<evidence type="ECO:0000313" key="6">
    <source>
        <dbReference type="EMBL" id="MDR6240528.1"/>
    </source>
</evidence>
<comment type="subcellular location">
    <subcellularLocation>
        <location evidence="1">Membrane</location>
        <topology evidence="1">Multi-pass membrane protein</topology>
    </subcellularLocation>
</comment>
<evidence type="ECO:0000256" key="5">
    <source>
        <dbReference type="SAM" id="Phobius"/>
    </source>
</evidence>
<keyword evidence="4 5" id="KW-0472">Membrane</keyword>
<dbReference type="CDD" id="cd03682">
    <property type="entry name" value="ClC_sycA_like"/>
    <property type="match status" value="1"/>
</dbReference>
<feature type="transmembrane region" description="Helical" evidence="5">
    <location>
        <begin position="262"/>
        <end position="282"/>
    </location>
</feature>
<evidence type="ECO:0000256" key="3">
    <source>
        <dbReference type="ARBA" id="ARBA00022989"/>
    </source>
</evidence>
<name>A0AAE3XPX0_9BACT</name>
<dbReference type="InterPro" id="IPR050368">
    <property type="entry name" value="ClC-type_chloride_channel"/>
</dbReference>
<dbReference type="Pfam" id="PF00654">
    <property type="entry name" value="Voltage_CLC"/>
    <property type="match status" value="1"/>
</dbReference>
<feature type="transmembrane region" description="Helical" evidence="5">
    <location>
        <begin position="332"/>
        <end position="356"/>
    </location>
</feature>
<sequence length="425" mass="46541">MQKYISKFQNQYLLLQYLVKWLIISAIIAICSGIASSIFLYSLQWATNTRENYQFLLYLLPLGGMLIGVLYHKFGSGVEKGNNLILDEIHQPKKIIPFKMAPMVLLGTIATHLFGGSAGREGTALQMSASIADQFTKLFKLKNRDRKIILISGMAAGFGSVFGTPFAGAVFGLEVYYMGSIRYKALIPAIMSSMLANYVTHFIGPEHTHYHIDIFPDMSLKTFFLISLLGIIAGLTARLFAKSTHWWSKLFRKHIKYSPLRPFAGGVIIIILTLLLGTRTFLGLGVPTIVDSFSLQLNSYDFLLKLLFTAITLGAGFKGGEVTPLFFIGAALGNALSLFIPLPMAFLAGLGFVAVFSGAANTPLACAIMAIELFGIEIGIYAALVCSISYLFSGHEGIYGSQIIGDAKHQLWLKDQDKPLSDSSK</sequence>
<evidence type="ECO:0000313" key="7">
    <source>
        <dbReference type="Proteomes" id="UP001185092"/>
    </source>
</evidence>
<reference evidence="6" key="1">
    <citation type="submission" date="2023-07" db="EMBL/GenBank/DDBJ databases">
        <title>Genomic Encyclopedia of Type Strains, Phase IV (KMG-IV): sequencing the most valuable type-strain genomes for metagenomic binning, comparative biology and taxonomic classification.</title>
        <authorList>
            <person name="Goeker M."/>
        </authorList>
    </citation>
    <scope>NUCLEOTIDE SEQUENCE</scope>
    <source>
        <strain evidence="6">DSM 26174</strain>
    </source>
</reference>
<comment type="caution">
    <text evidence="6">The sequence shown here is derived from an EMBL/GenBank/DDBJ whole genome shotgun (WGS) entry which is preliminary data.</text>
</comment>
<feature type="transmembrane region" description="Helical" evidence="5">
    <location>
        <begin position="21"/>
        <end position="43"/>
    </location>
</feature>
<keyword evidence="3 5" id="KW-1133">Transmembrane helix</keyword>
<dbReference type="GO" id="GO:0016020">
    <property type="term" value="C:membrane"/>
    <property type="evidence" value="ECO:0007669"/>
    <property type="project" value="UniProtKB-SubCell"/>
</dbReference>
<evidence type="ECO:0000256" key="2">
    <source>
        <dbReference type="ARBA" id="ARBA00022692"/>
    </source>
</evidence>
<organism evidence="6 7">
    <name type="scientific">Aureibacter tunicatorum</name>
    <dbReference type="NCBI Taxonomy" id="866807"/>
    <lineage>
        <taxon>Bacteria</taxon>
        <taxon>Pseudomonadati</taxon>
        <taxon>Bacteroidota</taxon>
        <taxon>Cytophagia</taxon>
        <taxon>Cytophagales</taxon>
        <taxon>Persicobacteraceae</taxon>
        <taxon>Aureibacter</taxon>
    </lineage>
</organism>
<keyword evidence="2 5" id="KW-0812">Transmembrane</keyword>
<feature type="transmembrane region" description="Helical" evidence="5">
    <location>
        <begin position="368"/>
        <end position="392"/>
    </location>
</feature>
<dbReference type="Proteomes" id="UP001185092">
    <property type="component" value="Unassembled WGS sequence"/>
</dbReference>
<proteinExistence type="predicted"/>
<evidence type="ECO:0000256" key="1">
    <source>
        <dbReference type="ARBA" id="ARBA00004141"/>
    </source>
</evidence>
<dbReference type="Gene3D" id="1.10.3080.10">
    <property type="entry name" value="Clc chloride channel"/>
    <property type="match status" value="1"/>
</dbReference>
<dbReference type="EMBL" id="JAVDQD010000005">
    <property type="protein sequence ID" value="MDR6240528.1"/>
    <property type="molecule type" value="Genomic_DNA"/>
</dbReference>
<dbReference type="GO" id="GO:0015108">
    <property type="term" value="F:chloride transmembrane transporter activity"/>
    <property type="evidence" value="ECO:0007669"/>
    <property type="project" value="InterPro"/>
</dbReference>
<dbReference type="InterPro" id="IPR001807">
    <property type="entry name" value="ClC"/>
</dbReference>
<feature type="transmembrane region" description="Helical" evidence="5">
    <location>
        <begin position="148"/>
        <end position="173"/>
    </location>
</feature>
<dbReference type="SUPFAM" id="SSF81340">
    <property type="entry name" value="Clc chloride channel"/>
    <property type="match status" value="1"/>
</dbReference>
<keyword evidence="7" id="KW-1185">Reference proteome</keyword>